<sequence>MAPYEIGTRIFRANRSDPLSSLRSLSLSTTKNPRDLFNQQAKFMPRTNQTTSICRPIVLLLFNYDFCAGFKGVATPTPHSPPLPLKSHTTLSMLCCPCLAVNEEFGSSLDVQWVVWSVVQDVFKQNLYNRKKQKYYHKEGQTISSSMQGRLTRHVIDMGLRWVVGNGKEILLWTHCWVFSYPLFHLIPETQKQNINCNLWNCRRLQATNNKLT</sequence>
<comment type="caution">
    <text evidence="1">The sequence shown here is derived from an EMBL/GenBank/DDBJ whole genome shotgun (WGS) entry which is preliminary data.</text>
</comment>
<dbReference type="Proteomes" id="UP000290289">
    <property type="component" value="Chromosome 16"/>
</dbReference>
<name>A0A498HJA3_MALDO</name>
<organism evidence="1 2">
    <name type="scientific">Malus domestica</name>
    <name type="common">Apple</name>
    <name type="synonym">Pyrus malus</name>
    <dbReference type="NCBI Taxonomy" id="3750"/>
    <lineage>
        <taxon>Eukaryota</taxon>
        <taxon>Viridiplantae</taxon>
        <taxon>Streptophyta</taxon>
        <taxon>Embryophyta</taxon>
        <taxon>Tracheophyta</taxon>
        <taxon>Spermatophyta</taxon>
        <taxon>Magnoliopsida</taxon>
        <taxon>eudicotyledons</taxon>
        <taxon>Gunneridae</taxon>
        <taxon>Pentapetalae</taxon>
        <taxon>rosids</taxon>
        <taxon>fabids</taxon>
        <taxon>Rosales</taxon>
        <taxon>Rosaceae</taxon>
        <taxon>Amygdaloideae</taxon>
        <taxon>Maleae</taxon>
        <taxon>Malus</taxon>
    </lineage>
</organism>
<reference evidence="1 2" key="1">
    <citation type="submission" date="2018-10" db="EMBL/GenBank/DDBJ databases">
        <title>A high-quality apple genome assembly.</title>
        <authorList>
            <person name="Hu J."/>
        </authorList>
    </citation>
    <scope>NUCLEOTIDE SEQUENCE [LARGE SCALE GENOMIC DNA]</scope>
    <source>
        <strain evidence="2">cv. HFTH1</strain>
        <tissue evidence="1">Young leaf</tissue>
    </source>
</reference>
<evidence type="ECO:0000313" key="2">
    <source>
        <dbReference type="Proteomes" id="UP000290289"/>
    </source>
</evidence>
<keyword evidence="2" id="KW-1185">Reference proteome</keyword>
<protein>
    <submittedName>
        <fullName evidence="1">Uncharacterized protein</fullName>
    </submittedName>
</protein>
<proteinExistence type="predicted"/>
<dbReference type="AlphaFoldDB" id="A0A498HJA3"/>
<dbReference type="EMBL" id="RDQH01000342">
    <property type="protein sequence ID" value="RXH71578.1"/>
    <property type="molecule type" value="Genomic_DNA"/>
</dbReference>
<evidence type="ECO:0000313" key="1">
    <source>
        <dbReference type="EMBL" id="RXH71578.1"/>
    </source>
</evidence>
<gene>
    <name evidence="1" type="ORF">DVH24_018933</name>
</gene>
<accession>A0A498HJA3</accession>